<dbReference type="PANTHER" id="PTHR21963:SF1">
    <property type="entry name" value="SPERM-ASSOCIATED ANTIGEN 17"/>
    <property type="match status" value="1"/>
</dbReference>
<feature type="region of interest" description="Disordered" evidence="1">
    <location>
        <begin position="109"/>
        <end position="248"/>
    </location>
</feature>
<keyword evidence="3" id="KW-1185">Reference proteome</keyword>
<evidence type="ECO:0008006" key="4">
    <source>
        <dbReference type="Google" id="ProtNLM"/>
    </source>
</evidence>
<feature type="compositionally biased region" description="Polar residues" evidence="1">
    <location>
        <begin position="493"/>
        <end position="502"/>
    </location>
</feature>
<evidence type="ECO:0000256" key="1">
    <source>
        <dbReference type="SAM" id="MobiDB-lite"/>
    </source>
</evidence>
<protein>
    <recommendedName>
        <fullName evidence="4">Sperm-associated antigen 17</fullName>
    </recommendedName>
</protein>
<dbReference type="GO" id="GO:0003351">
    <property type="term" value="P:epithelial cilium movement involved in extracellular fluid movement"/>
    <property type="evidence" value="ECO:0007669"/>
    <property type="project" value="TreeGrafter"/>
</dbReference>
<name>A0A8W8JC24_MAGGI</name>
<dbReference type="Pfam" id="PF14874">
    <property type="entry name" value="PapD-like"/>
    <property type="match status" value="1"/>
</dbReference>
<dbReference type="InterPro" id="IPR026173">
    <property type="entry name" value="SPAG17"/>
</dbReference>
<feature type="compositionally biased region" description="Basic and acidic residues" evidence="1">
    <location>
        <begin position="1"/>
        <end position="11"/>
    </location>
</feature>
<dbReference type="Gene3D" id="2.60.40.10">
    <property type="entry name" value="Immunoglobulins"/>
    <property type="match status" value="1"/>
</dbReference>
<dbReference type="EnsemblMetazoa" id="G17710.4">
    <property type="protein sequence ID" value="G17710.4:cds"/>
    <property type="gene ID" value="G17710"/>
</dbReference>
<accession>A0A8W8JC24</accession>
<feature type="compositionally biased region" description="Polar residues" evidence="1">
    <location>
        <begin position="148"/>
        <end position="161"/>
    </location>
</feature>
<dbReference type="GO" id="GO:1990716">
    <property type="term" value="C:axonemal central apparatus"/>
    <property type="evidence" value="ECO:0007669"/>
    <property type="project" value="TreeGrafter"/>
</dbReference>
<dbReference type="AlphaFoldDB" id="A0A8W8JC24"/>
<sequence length="502" mass="54188">VDPRTEEEKINASDLQEIGLQQAKDKNYASANVKELYERATAPPEPSPPPTPQPKRTQADWERDQREVSEEKAGREALKKRNIPSYFDSEFGKAFLLTQAKDVDEILRELSADPRKDGTEAVRGQLSGQSGQQMSPVTSAYPARSLAAVTSVQSDRSSMSPVDTLPPKNVPDTPLSYAVYTETVPSRGGVRPGNPTPAHAQGQGSPAPIRPQNPTPVHAGKDKTGRPINPTPKHAGGGMDSPSDLPSQLDYPAIIMEQPLEEEVEDEVDGEELTLTKSLKVNVLGQPRKNPVPLPTGIKGGRPGAIPNIKYISIEEPVRRKVNTSLTAGASIKGQNQLSHMSGLILFPEEVEFGVLKEGCTYCYTVYLKNTGIDSCRFRIKQPPPATGLRIIYNPGPIAAGMRMELNVELYAIAVGVEGEMGVGSVRHDLEIVTQTDVLFLPISATVLTAYEYDHRSPNSPKGGKSKGAKLVSTKPPATTGIIRPRKTPLGIGNTSASSFVR</sequence>
<reference evidence="2" key="1">
    <citation type="submission" date="2022-08" db="UniProtKB">
        <authorList>
            <consortium name="EnsemblMetazoa"/>
        </authorList>
    </citation>
    <scope>IDENTIFICATION</scope>
    <source>
        <strain evidence="2">05x7-T-G4-1.051#20</strain>
    </source>
</reference>
<evidence type="ECO:0000313" key="3">
    <source>
        <dbReference type="Proteomes" id="UP000005408"/>
    </source>
</evidence>
<dbReference type="Proteomes" id="UP000005408">
    <property type="component" value="Unassembled WGS sequence"/>
</dbReference>
<proteinExistence type="predicted"/>
<feature type="region of interest" description="Disordered" evidence="1">
    <location>
        <begin position="1"/>
        <end position="83"/>
    </location>
</feature>
<dbReference type="InterPro" id="IPR013783">
    <property type="entry name" value="Ig-like_fold"/>
</dbReference>
<feature type="compositionally biased region" description="Basic and acidic residues" evidence="1">
    <location>
        <begin position="57"/>
        <end position="79"/>
    </location>
</feature>
<dbReference type="PANTHER" id="PTHR21963">
    <property type="entry name" value="PF6"/>
    <property type="match status" value="1"/>
</dbReference>
<dbReference type="GO" id="GO:1904158">
    <property type="term" value="P:axonemal central apparatus assembly"/>
    <property type="evidence" value="ECO:0007669"/>
    <property type="project" value="TreeGrafter"/>
</dbReference>
<feature type="compositionally biased region" description="Low complexity" evidence="1">
    <location>
        <begin position="124"/>
        <end position="135"/>
    </location>
</feature>
<dbReference type="GO" id="GO:0005576">
    <property type="term" value="C:extracellular region"/>
    <property type="evidence" value="ECO:0007669"/>
    <property type="project" value="GOC"/>
</dbReference>
<feature type="compositionally biased region" description="Basic and acidic residues" evidence="1">
    <location>
        <begin position="109"/>
        <end position="120"/>
    </location>
</feature>
<evidence type="ECO:0000313" key="2">
    <source>
        <dbReference type="EnsemblMetazoa" id="G17710.4:cds"/>
    </source>
</evidence>
<feature type="compositionally biased region" description="Pro residues" evidence="1">
    <location>
        <begin position="43"/>
        <end position="53"/>
    </location>
</feature>
<organism evidence="2 3">
    <name type="scientific">Magallana gigas</name>
    <name type="common">Pacific oyster</name>
    <name type="synonym">Crassostrea gigas</name>
    <dbReference type="NCBI Taxonomy" id="29159"/>
    <lineage>
        <taxon>Eukaryota</taxon>
        <taxon>Metazoa</taxon>
        <taxon>Spiralia</taxon>
        <taxon>Lophotrochozoa</taxon>
        <taxon>Mollusca</taxon>
        <taxon>Bivalvia</taxon>
        <taxon>Autobranchia</taxon>
        <taxon>Pteriomorphia</taxon>
        <taxon>Ostreida</taxon>
        <taxon>Ostreoidea</taxon>
        <taxon>Ostreidae</taxon>
        <taxon>Magallana</taxon>
    </lineage>
</organism>
<feature type="region of interest" description="Disordered" evidence="1">
    <location>
        <begin position="455"/>
        <end position="502"/>
    </location>
</feature>